<comment type="caution">
    <text evidence="9">The sequence shown here is derived from an EMBL/GenBank/DDBJ whole genome shotgun (WGS) entry which is preliminary data.</text>
</comment>
<feature type="region of interest" description="Disordered" evidence="6">
    <location>
        <begin position="344"/>
        <end position="364"/>
    </location>
</feature>
<dbReference type="Proteomes" id="UP001589605">
    <property type="component" value="Unassembled WGS sequence"/>
</dbReference>
<evidence type="ECO:0000313" key="10">
    <source>
        <dbReference type="Proteomes" id="UP001589605"/>
    </source>
</evidence>
<organism evidence="9 10">
    <name type="scientific">Formosa undariae</name>
    <dbReference type="NCBI Taxonomy" id="1325436"/>
    <lineage>
        <taxon>Bacteria</taxon>
        <taxon>Pseudomonadati</taxon>
        <taxon>Bacteroidota</taxon>
        <taxon>Flavobacteriia</taxon>
        <taxon>Flavobacteriales</taxon>
        <taxon>Flavobacteriaceae</taxon>
        <taxon>Formosa</taxon>
    </lineage>
</organism>
<evidence type="ECO:0000259" key="7">
    <source>
        <dbReference type="Pfam" id="PF07980"/>
    </source>
</evidence>
<evidence type="ECO:0000256" key="3">
    <source>
        <dbReference type="ARBA" id="ARBA00022729"/>
    </source>
</evidence>
<evidence type="ECO:0000256" key="4">
    <source>
        <dbReference type="ARBA" id="ARBA00023136"/>
    </source>
</evidence>
<name>A0ABV5F4R1_9FLAO</name>
<dbReference type="InterPro" id="IPR011990">
    <property type="entry name" value="TPR-like_helical_dom_sf"/>
</dbReference>
<dbReference type="Pfam" id="PF07980">
    <property type="entry name" value="SusD_RagB"/>
    <property type="match status" value="1"/>
</dbReference>
<dbReference type="RefSeq" id="WP_382384076.1">
    <property type="nucleotide sequence ID" value="NZ_JBHMEZ010000013.1"/>
</dbReference>
<feature type="domain" description="RagB/SusD" evidence="7">
    <location>
        <begin position="321"/>
        <end position="535"/>
    </location>
</feature>
<keyword evidence="3" id="KW-0732">Signal</keyword>
<dbReference type="Gene3D" id="1.25.40.390">
    <property type="match status" value="1"/>
</dbReference>
<keyword evidence="4" id="KW-0472">Membrane</keyword>
<sequence length="540" mass="59690">MIRNKILLLLAISMVVFVGCSEDYLETTPTDSISEEDALSSTENMDLVLNGLHRMMYAQNVLEGAESSRSGESYFIPSFDAIGGNTIHSSPGNGWMTSDLKWTTHTNASSTTNFNLWFQRYHFVETANTIINKVAVSDFVETEDLNKVLGQSYAYRAWAYLKLVSTFSKGYIIGTPSTDPGVPVLTEAGAPYEGGPRGTVEAVYTQMESDIDAAITYLKNGSAADNNSNISLNAAYGIKARIALSKGDWATAAESAALAREGYPILTEAQWLTGFNSADSDILPEVIWGGTVIDTETNYYQSYFYFIAFSFNGSLNRSNPKIISKELYDRLPATDYRTQGWLPLAPNTNSAASNDQGGSYETDPNYDNKADFDAAWEDIIETYGATTGHNTHPYMNVKFKPKNPGSIDPDDVIYMRSSEMVLIEAEAKAMLNDIPGAQDALNILGSARDSAFDKTAFTSQNSLMDEIKWQRRVELWGEGFSYHDNIRWDEGIDQTNSGASSTLYQAGFIQAKPSVNDDWIFKIPQREIDANPYMTDADQN</sequence>
<evidence type="ECO:0000256" key="1">
    <source>
        <dbReference type="ARBA" id="ARBA00004442"/>
    </source>
</evidence>
<evidence type="ECO:0000256" key="6">
    <source>
        <dbReference type="SAM" id="MobiDB-lite"/>
    </source>
</evidence>
<dbReference type="PROSITE" id="PS51257">
    <property type="entry name" value="PROKAR_LIPOPROTEIN"/>
    <property type="match status" value="1"/>
</dbReference>
<dbReference type="InterPro" id="IPR012944">
    <property type="entry name" value="SusD_RagB_dom"/>
</dbReference>
<evidence type="ECO:0000256" key="5">
    <source>
        <dbReference type="ARBA" id="ARBA00023237"/>
    </source>
</evidence>
<dbReference type="EMBL" id="JBHMEZ010000013">
    <property type="protein sequence ID" value="MFB9054437.1"/>
    <property type="molecule type" value="Genomic_DNA"/>
</dbReference>
<evidence type="ECO:0000259" key="8">
    <source>
        <dbReference type="Pfam" id="PF14322"/>
    </source>
</evidence>
<gene>
    <name evidence="9" type="ORF">ACFFVB_15215</name>
</gene>
<accession>A0ABV5F4R1</accession>
<reference evidence="9 10" key="1">
    <citation type="submission" date="2024-09" db="EMBL/GenBank/DDBJ databases">
        <authorList>
            <person name="Sun Q."/>
            <person name="Mori K."/>
        </authorList>
    </citation>
    <scope>NUCLEOTIDE SEQUENCE [LARGE SCALE GENOMIC DNA]</scope>
    <source>
        <strain evidence="9 10">CECT 8286</strain>
    </source>
</reference>
<keyword evidence="10" id="KW-1185">Reference proteome</keyword>
<feature type="domain" description="SusD-like N-terminal" evidence="8">
    <location>
        <begin position="95"/>
        <end position="244"/>
    </location>
</feature>
<dbReference type="Pfam" id="PF14322">
    <property type="entry name" value="SusD-like_3"/>
    <property type="match status" value="1"/>
</dbReference>
<evidence type="ECO:0000256" key="2">
    <source>
        <dbReference type="ARBA" id="ARBA00006275"/>
    </source>
</evidence>
<dbReference type="SUPFAM" id="SSF48452">
    <property type="entry name" value="TPR-like"/>
    <property type="match status" value="1"/>
</dbReference>
<feature type="compositionally biased region" description="Polar residues" evidence="6">
    <location>
        <begin position="346"/>
        <end position="359"/>
    </location>
</feature>
<keyword evidence="5" id="KW-0998">Cell outer membrane</keyword>
<evidence type="ECO:0000313" key="9">
    <source>
        <dbReference type="EMBL" id="MFB9054437.1"/>
    </source>
</evidence>
<proteinExistence type="inferred from homology"/>
<protein>
    <submittedName>
        <fullName evidence="9">RagB/SusD family nutrient uptake outer membrane protein</fullName>
    </submittedName>
</protein>
<comment type="subcellular location">
    <subcellularLocation>
        <location evidence="1">Cell outer membrane</location>
    </subcellularLocation>
</comment>
<comment type="similarity">
    <text evidence="2">Belongs to the SusD family.</text>
</comment>
<dbReference type="InterPro" id="IPR033985">
    <property type="entry name" value="SusD-like_N"/>
</dbReference>